<name>A0A5B7F1J9_PORTR</name>
<organism evidence="2 3">
    <name type="scientific">Portunus trituberculatus</name>
    <name type="common">Swimming crab</name>
    <name type="synonym">Neptunus trituberculatus</name>
    <dbReference type="NCBI Taxonomy" id="210409"/>
    <lineage>
        <taxon>Eukaryota</taxon>
        <taxon>Metazoa</taxon>
        <taxon>Ecdysozoa</taxon>
        <taxon>Arthropoda</taxon>
        <taxon>Crustacea</taxon>
        <taxon>Multicrustacea</taxon>
        <taxon>Malacostraca</taxon>
        <taxon>Eumalacostraca</taxon>
        <taxon>Eucarida</taxon>
        <taxon>Decapoda</taxon>
        <taxon>Pleocyemata</taxon>
        <taxon>Brachyura</taxon>
        <taxon>Eubrachyura</taxon>
        <taxon>Portunoidea</taxon>
        <taxon>Portunidae</taxon>
        <taxon>Portuninae</taxon>
        <taxon>Portunus</taxon>
    </lineage>
</organism>
<proteinExistence type="predicted"/>
<accession>A0A5B7F1J9</accession>
<protein>
    <submittedName>
        <fullName evidence="2">Uncharacterized protein</fullName>
    </submittedName>
</protein>
<keyword evidence="3" id="KW-1185">Reference proteome</keyword>
<reference evidence="2 3" key="1">
    <citation type="submission" date="2019-05" db="EMBL/GenBank/DDBJ databases">
        <title>Another draft genome of Portunus trituberculatus and its Hox gene families provides insights of decapod evolution.</title>
        <authorList>
            <person name="Jeong J.-H."/>
            <person name="Song I."/>
            <person name="Kim S."/>
            <person name="Choi T."/>
            <person name="Kim D."/>
            <person name="Ryu S."/>
            <person name="Kim W."/>
        </authorList>
    </citation>
    <scope>NUCLEOTIDE SEQUENCE [LARGE SCALE GENOMIC DNA]</scope>
    <source>
        <tissue evidence="2">Muscle</tissue>
    </source>
</reference>
<dbReference type="Proteomes" id="UP000324222">
    <property type="component" value="Unassembled WGS sequence"/>
</dbReference>
<feature type="compositionally biased region" description="Basic and acidic residues" evidence="1">
    <location>
        <begin position="52"/>
        <end position="63"/>
    </location>
</feature>
<sequence>MFHDECKITLEEIKFDEHDETSYEEFDTDDLPSGRLQSHDSYAIPTPNSVNDIKDDDTKSAGA</sequence>
<feature type="region of interest" description="Disordered" evidence="1">
    <location>
        <begin position="18"/>
        <end position="63"/>
    </location>
</feature>
<evidence type="ECO:0000313" key="3">
    <source>
        <dbReference type="Proteomes" id="UP000324222"/>
    </source>
</evidence>
<feature type="compositionally biased region" description="Polar residues" evidence="1">
    <location>
        <begin position="35"/>
        <end position="51"/>
    </location>
</feature>
<comment type="caution">
    <text evidence="2">The sequence shown here is derived from an EMBL/GenBank/DDBJ whole genome shotgun (WGS) entry which is preliminary data.</text>
</comment>
<evidence type="ECO:0000256" key="1">
    <source>
        <dbReference type="SAM" id="MobiDB-lite"/>
    </source>
</evidence>
<dbReference type="AlphaFoldDB" id="A0A5B7F1J9"/>
<evidence type="ECO:0000313" key="2">
    <source>
        <dbReference type="EMBL" id="MPC39357.1"/>
    </source>
</evidence>
<gene>
    <name evidence="2" type="ORF">E2C01_032891</name>
</gene>
<dbReference type="EMBL" id="VSRR010004339">
    <property type="protein sequence ID" value="MPC39357.1"/>
    <property type="molecule type" value="Genomic_DNA"/>
</dbReference>